<protein>
    <submittedName>
        <fullName evidence="1">Uncharacterized protein</fullName>
    </submittedName>
</protein>
<sequence>FNNGSIIYLCNLVRNIDISGNDVNEDEWSAVITANSQRLFGKLLGIPDLYETGTAIEKRGAEVSREISQMLRPFLVTESVAGGTVDLSTKDLGYFLAINPSSITGRGFDELEASEYADRVGDSVVAPTEKDPIFSWNDGNTILTAPSTLNPITLKYYKHPTDAVVVFTQNATTLKRTYDTVSSTETGWAKKELIEIAYMCLRDIGVNMERQDVAQYANQIVANE</sequence>
<organism evidence="1">
    <name type="scientific">marine sediment metagenome</name>
    <dbReference type="NCBI Taxonomy" id="412755"/>
    <lineage>
        <taxon>unclassified sequences</taxon>
        <taxon>metagenomes</taxon>
        <taxon>ecological metagenomes</taxon>
    </lineage>
</organism>
<name>X0VUS2_9ZZZZ</name>
<dbReference type="EMBL" id="BARS01033896">
    <property type="protein sequence ID" value="GAG16203.1"/>
    <property type="molecule type" value="Genomic_DNA"/>
</dbReference>
<accession>X0VUS2</accession>
<proteinExistence type="predicted"/>
<evidence type="ECO:0000313" key="1">
    <source>
        <dbReference type="EMBL" id="GAG16203.1"/>
    </source>
</evidence>
<feature type="non-terminal residue" evidence="1">
    <location>
        <position position="1"/>
    </location>
</feature>
<dbReference type="AlphaFoldDB" id="X0VUS2"/>
<reference evidence="1" key="1">
    <citation type="journal article" date="2014" name="Front. Microbiol.">
        <title>High frequency of phylogenetically diverse reductive dehalogenase-homologous genes in deep subseafloor sedimentary metagenomes.</title>
        <authorList>
            <person name="Kawai M."/>
            <person name="Futagami T."/>
            <person name="Toyoda A."/>
            <person name="Takaki Y."/>
            <person name="Nishi S."/>
            <person name="Hori S."/>
            <person name="Arai W."/>
            <person name="Tsubouchi T."/>
            <person name="Morono Y."/>
            <person name="Uchiyama I."/>
            <person name="Ito T."/>
            <person name="Fujiyama A."/>
            <person name="Inagaki F."/>
            <person name="Takami H."/>
        </authorList>
    </citation>
    <scope>NUCLEOTIDE SEQUENCE</scope>
    <source>
        <strain evidence="1">Expedition CK06-06</strain>
    </source>
</reference>
<comment type="caution">
    <text evidence="1">The sequence shown here is derived from an EMBL/GenBank/DDBJ whole genome shotgun (WGS) entry which is preliminary data.</text>
</comment>
<gene>
    <name evidence="1" type="ORF">S01H1_52441</name>
</gene>